<dbReference type="EMBL" id="CP060731">
    <property type="protein sequence ID" value="QNN78312.1"/>
    <property type="molecule type" value="Genomic_DNA"/>
</dbReference>
<dbReference type="InterPro" id="IPR029010">
    <property type="entry name" value="ThuA-like"/>
</dbReference>
<evidence type="ECO:0000256" key="1">
    <source>
        <dbReference type="SAM" id="SignalP"/>
    </source>
</evidence>
<feature type="chain" id="PRO_5028932017" evidence="1">
    <location>
        <begin position="23"/>
        <end position="258"/>
    </location>
</feature>
<dbReference type="GeneID" id="81469801"/>
<protein>
    <submittedName>
        <fullName evidence="3">ThuA domain-containing protein</fullName>
    </submittedName>
</protein>
<keyword evidence="1" id="KW-0732">Signal</keyword>
<sequence length="258" mass="29195">MTRRLLTLLLCLATLLPCIALAQDQFKVLVVAIPNRYHHDYTVVAKPQFERMAQRHGVDLTWSWNSAPFDGDLSPYAAIVLLNTPGDELKAAQRKNFETYVRKGGGVVAVHRALIFNPPGEWPWFERLIGRTFRIHPKVQTATVRVEDASFPATFGLPARWIWTDEWYEFNAPVTRGLRTVLSVDETTYDSTRIWPGQTANGMGAHHPVAWYHHYDGGRVFVTALGHTPALYDDPLYLEHLYGGIWWAATGKGIDAAR</sequence>
<dbReference type="PANTHER" id="PTHR40469">
    <property type="entry name" value="SECRETED GLYCOSYL HYDROLASE"/>
    <property type="match status" value="1"/>
</dbReference>
<dbReference type="Proteomes" id="UP000515838">
    <property type="component" value="Chromosome"/>
</dbReference>
<feature type="signal peptide" evidence="1">
    <location>
        <begin position="1"/>
        <end position="22"/>
    </location>
</feature>
<evidence type="ECO:0000313" key="3">
    <source>
        <dbReference type="EMBL" id="QNN78312.1"/>
    </source>
</evidence>
<accession>A0A7G9TDY7</accession>
<dbReference type="AlphaFoldDB" id="A0A7G9TDY7"/>
<feature type="domain" description="ThuA-like" evidence="2">
    <location>
        <begin position="27"/>
        <end position="248"/>
    </location>
</feature>
<dbReference type="PANTHER" id="PTHR40469:SF2">
    <property type="entry name" value="GALACTOSE-BINDING DOMAIN-LIKE SUPERFAMILY PROTEIN"/>
    <property type="match status" value="1"/>
</dbReference>
<dbReference type="SUPFAM" id="SSF52317">
    <property type="entry name" value="Class I glutamine amidotransferase-like"/>
    <property type="match status" value="1"/>
</dbReference>
<evidence type="ECO:0000313" key="4">
    <source>
        <dbReference type="Proteomes" id="UP000515838"/>
    </source>
</evidence>
<name>A0A7G9TDY7_PSEMX</name>
<organism evidence="3 4">
    <name type="scientific">Pseudoxanthomonas mexicana</name>
    <dbReference type="NCBI Taxonomy" id="128785"/>
    <lineage>
        <taxon>Bacteria</taxon>
        <taxon>Pseudomonadati</taxon>
        <taxon>Pseudomonadota</taxon>
        <taxon>Gammaproteobacteria</taxon>
        <taxon>Lysobacterales</taxon>
        <taxon>Lysobacteraceae</taxon>
        <taxon>Pseudoxanthomonas</taxon>
    </lineage>
</organism>
<dbReference type="Pfam" id="PF06283">
    <property type="entry name" value="ThuA"/>
    <property type="match status" value="1"/>
</dbReference>
<evidence type="ECO:0000259" key="2">
    <source>
        <dbReference type="Pfam" id="PF06283"/>
    </source>
</evidence>
<dbReference type="Gene3D" id="3.40.50.880">
    <property type="match status" value="1"/>
</dbReference>
<dbReference type="InterPro" id="IPR029062">
    <property type="entry name" value="Class_I_gatase-like"/>
</dbReference>
<proteinExistence type="predicted"/>
<dbReference type="RefSeq" id="WP_187573721.1">
    <property type="nucleotide sequence ID" value="NZ_CP060731.1"/>
</dbReference>
<gene>
    <name evidence="3" type="ORF">IAE60_02415</name>
</gene>
<reference evidence="3 4" key="1">
    <citation type="submission" date="2020-08" db="EMBL/GenBank/DDBJ databases">
        <title>Streptomycin Non-resistant strain, P. mexicana.</title>
        <authorList>
            <person name="Ganesh-Kumar S."/>
            <person name="Zhe T."/>
            <person name="Yu Z."/>
            <person name="Min Y."/>
        </authorList>
    </citation>
    <scope>NUCLEOTIDE SEQUENCE [LARGE SCALE GENOMIC DNA]</scope>
    <source>
        <strain evidence="3 4">GTZY2</strain>
    </source>
</reference>